<reference evidence="5" key="1">
    <citation type="submission" date="2021-02" db="EMBL/GenBank/DDBJ databases">
        <authorList>
            <person name="Nowell W R."/>
        </authorList>
    </citation>
    <scope>NUCLEOTIDE SEQUENCE</scope>
</reference>
<name>A0A815ZQT5_9BILA</name>
<feature type="domain" description="AMP-dependent synthetase/ligase" evidence="3">
    <location>
        <begin position="296"/>
        <end position="466"/>
    </location>
</feature>
<feature type="domain" description="Condensation" evidence="4">
    <location>
        <begin position="3"/>
        <end position="255"/>
    </location>
</feature>
<dbReference type="Pfam" id="PF00501">
    <property type="entry name" value="AMP-binding"/>
    <property type="match status" value="1"/>
</dbReference>
<comment type="caution">
    <text evidence="5">The sequence shown here is derived from an EMBL/GenBank/DDBJ whole genome shotgun (WGS) entry which is preliminary data.</text>
</comment>
<dbReference type="GO" id="GO:0043041">
    <property type="term" value="P:amino acid activation for nonribosomal peptide biosynthetic process"/>
    <property type="evidence" value="ECO:0007669"/>
    <property type="project" value="TreeGrafter"/>
</dbReference>
<feature type="non-terminal residue" evidence="5">
    <location>
        <position position="474"/>
    </location>
</feature>
<dbReference type="InterPro" id="IPR020845">
    <property type="entry name" value="AMP-binding_CS"/>
</dbReference>
<dbReference type="GO" id="GO:0003824">
    <property type="term" value="F:catalytic activity"/>
    <property type="evidence" value="ECO:0007669"/>
    <property type="project" value="InterPro"/>
</dbReference>
<dbReference type="InterPro" id="IPR001242">
    <property type="entry name" value="Condensation_dom"/>
</dbReference>
<dbReference type="InterPro" id="IPR023213">
    <property type="entry name" value="CAT-like_dom_sf"/>
</dbReference>
<evidence type="ECO:0000259" key="3">
    <source>
        <dbReference type="Pfam" id="PF00501"/>
    </source>
</evidence>
<evidence type="ECO:0000313" key="6">
    <source>
        <dbReference type="EMBL" id="CAF1676482.1"/>
    </source>
</evidence>
<gene>
    <name evidence="5" type="ORF">BJG266_LOCUS49213</name>
    <name evidence="6" type="ORF">QVE165_LOCUS66292</name>
</gene>
<feature type="non-terminal residue" evidence="5">
    <location>
        <position position="1"/>
    </location>
</feature>
<proteinExistence type="predicted"/>
<accession>A0A815ZQT5</accession>
<evidence type="ECO:0000313" key="7">
    <source>
        <dbReference type="Proteomes" id="UP000663832"/>
    </source>
</evidence>
<protein>
    <submittedName>
        <fullName evidence="5">Uncharacterized protein</fullName>
    </submittedName>
</protein>
<dbReference type="Gene3D" id="3.30.559.30">
    <property type="entry name" value="Nonribosomal peptide synthetase, condensation domain"/>
    <property type="match status" value="1"/>
</dbReference>
<dbReference type="EMBL" id="CAJNOI010007219">
    <property type="protein sequence ID" value="CAF1586551.1"/>
    <property type="molecule type" value="Genomic_DNA"/>
</dbReference>
<dbReference type="Gene3D" id="3.40.50.980">
    <property type="match status" value="2"/>
</dbReference>
<dbReference type="SUPFAM" id="SSF56801">
    <property type="entry name" value="Acetyl-CoA synthetase-like"/>
    <property type="match status" value="1"/>
</dbReference>
<dbReference type="Proteomes" id="UP000663832">
    <property type="component" value="Unassembled WGS sequence"/>
</dbReference>
<keyword evidence="1" id="KW-0596">Phosphopantetheine</keyword>
<evidence type="ECO:0000313" key="8">
    <source>
        <dbReference type="Proteomes" id="UP000663877"/>
    </source>
</evidence>
<dbReference type="EMBL" id="CAJNOM010007651">
    <property type="protein sequence ID" value="CAF1676482.1"/>
    <property type="molecule type" value="Genomic_DNA"/>
</dbReference>
<dbReference type="PROSITE" id="PS00455">
    <property type="entry name" value="AMP_BINDING"/>
    <property type="match status" value="1"/>
</dbReference>
<dbReference type="Gene3D" id="3.30.559.10">
    <property type="entry name" value="Chloramphenicol acetyltransferase-like domain"/>
    <property type="match status" value="1"/>
</dbReference>
<dbReference type="PANTHER" id="PTHR45527:SF1">
    <property type="entry name" value="FATTY ACID SYNTHASE"/>
    <property type="match status" value="1"/>
</dbReference>
<dbReference type="Proteomes" id="UP000663877">
    <property type="component" value="Unassembled WGS sequence"/>
</dbReference>
<dbReference type="InterPro" id="IPR000873">
    <property type="entry name" value="AMP-dep_synth/lig_dom"/>
</dbReference>
<dbReference type="SUPFAM" id="SSF52777">
    <property type="entry name" value="CoA-dependent acyltransferases"/>
    <property type="match status" value="1"/>
</dbReference>
<keyword evidence="7" id="KW-1185">Reference proteome</keyword>
<dbReference type="AlphaFoldDB" id="A0A815ZQT5"/>
<dbReference type="GO" id="GO:0005737">
    <property type="term" value="C:cytoplasm"/>
    <property type="evidence" value="ECO:0007669"/>
    <property type="project" value="TreeGrafter"/>
</dbReference>
<dbReference type="PANTHER" id="PTHR45527">
    <property type="entry name" value="NONRIBOSOMAL PEPTIDE SYNTHETASE"/>
    <property type="match status" value="1"/>
</dbReference>
<sequence>SMFWLDTLHDCKLDQPLSLPFDRYRLAHEHRTGRGTSISFDFGQDLSHHFLIHASSNNISLEQLALATYYVFLFKLTNGEKDLCIGINTHGRYRDEFNSIIGMFVNAIPVRCQLDPHLPFHKLTKHVQDIMINCMKYSYFPLQRILNQHPNISNPVFLDTSFEFISPIRRDEENEIMISDSRLSLLPHSIKISEDEIMSKFDFILSFQHDLNLNEFSCTIDASIDLFNAETVCIIAQRLHTMLHQEFTSFNSQINRPVHELSIILSNEQYLMQSLSNTQMSFSSSLTCIHHEFVCQVMENPQKLAVELDEQSLTYNELLFYVQQLALQIINKYDIKLGDIICQCVERSLSMIIGSLSIEIIGSVYCPLSPENPEERLRNLLEQTQARLILVHSLTNRIFKNNFITYDIDTAININDKITNDDLNQLTSISITPDDISYIVFTSGSTGIPKAVQVRHRNLTVYMQSVAEMTTLKK</sequence>
<dbReference type="OrthoDB" id="10253869at2759"/>
<evidence type="ECO:0000256" key="2">
    <source>
        <dbReference type="ARBA" id="ARBA00022553"/>
    </source>
</evidence>
<evidence type="ECO:0000313" key="5">
    <source>
        <dbReference type="EMBL" id="CAF1586551.1"/>
    </source>
</evidence>
<organism evidence="5 8">
    <name type="scientific">Adineta steineri</name>
    <dbReference type="NCBI Taxonomy" id="433720"/>
    <lineage>
        <taxon>Eukaryota</taxon>
        <taxon>Metazoa</taxon>
        <taxon>Spiralia</taxon>
        <taxon>Gnathifera</taxon>
        <taxon>Rotifera</taxon>
        <taxon>Eurotatoria</taxon>
        <taxon>Bdelloidea</taxon>
        <taxon>Adinetida</taxon>
        <taxon>Adinetidae</taxon>
        <taxon>Adineta</taxon>
    </lineage>
</organism>
<dbReference type="Pfam" id="PF00668">
    <property type="entry name" value="Condensation"/>
    <property type="match status" value="1"/>
</dbReference>
<dbReference type="GO" id="GO:0044550">
    <property type="term" value="P:secondary metabolite biosynthetic process"/>
    <property type="evidence" value="ECO:0007669"/>
    <property type="project" value="TreeGrafter"/>
</dbReference>
<evidence type="ECO:0000256" key="1">
    <source>
        <dbReference type="ARBA" id="ARBA00022450"/>
    </source>
</evidence>
<evidence type="ECO:0000259" key="4">
    <source>
        <dbReference type="Pfam" id="PF00668"/>
    </source>
</evidence>
<keyword evidence="2" id="KW-0597">Phosphoprotein</keyword>
<dbReference type="GO" id="GO:0031177">
    <property type="term" value="F:phosphopantetheine binding"/>
    <property type="evidence" value="ECO:0007669"/>
    <property type="project" value="TreeGrafter"/>
</dbReference>